<keyword evidence="3" id="KW-1185">Reference proteome</keyword>
<evidence type="ECO:0000313" key="3">
    <source>
        <dbReference type="Proteomes" id="UP001231189"/>
    </source>
</evidence>
<feature type="compositionally biased region" description="Low complexity" evidence="1">
    <location>
        <begin position="1"/>
        <end position="11"/>
    </location>
</feature>
<protein>
    <submittedName>
        <fullName evidence="2">Uncharacterized protein</fullName>
    </submittedName>
</protein>
<accession>A0AAD8SFY4</accession>
<dbReference type="AlphaFoldDB" id="A0AAD8SFY4"/>
<feature type="region of interest" description="Disordered" evidence="1">
    <location>
        <begin position="1"/>
        <end position="35"/>
    </location>
</feature>
<dbReference type="EMBL" id="JAUUTY010000004">
    <property type="protein sequence ID" value="KAK1651442.1"/>
    <property type="molecule type" value="Genomic_DNA"/>
</dbReference>
<reference evidence="2" key="1">
    <citation type="submission" date="2023-07" db="EMBL/GenBank/DDBJ databases">
        <title>A chromosome-level genome assembly of Lolium multiflorum.</title>
        <authorList>
            <person name="Chen Y."/>
            <person name="Copetti D."/>
            <person name="Kolliker R."/>
            <person name="Studer B."/>
        </authorList>
    </citation>
    <scope>NUCLEOTIDE SEQUENCE</scope>
    <source>
        <strain evidence="2">02402/16</strain>
        <tissue evidence="2">Leaf</tissue>
    </source>
</reference>
<proteinExistence type="predicted"/>
<name>A0AAD8SFY4_LOLMU</name>
<evidence type="ECO:0000256" key="1">
    <source>
        <dbReference type="SAM" id="MobiDB-lite"/>
    </source>
</evidence>
<evidence type="ECO:0000313" key="2">
    <source>
        <dbReference type="EMBL" id="KAK1651442.1"/>
    </source>
</evidence>
<sequence>MLLAPSPRAAPTAPPPKISKLIKGRRRPPTPPLRQPLVLHVSKAARDTATKATGLLGRITSSARGRDQGISCPMPKWNARYDSATRGLGKDRLPAPVGDRSHARKALFEELLWEHRDLAEVHDKCQVIPEASIEALKEQLAAAQREKDQLIRRHRGAERPKTSYQELKSQLIQLGLDPQSC</sequence>
<dbReference type="Proteomes" id="UP001231189">
    <property type="component" value="Unassembled WGS sequence"/>
</dbReference>
<comment type="caution">
    <text evidence="2">The sequence shown here is derived from an EMBL/GenBank/DDBJ whole genome shotgun (WGS) entry which is preliminary data.</text>
</comment>
<gene>
    <name evidence="2" type="ORF">QYE76_069247</name>
</gene>
<organism evidence="2 3">
    <name type="scientific">Lolium multiflorum</name>
    <name type="common">Italian ryegrass</name>
    <name type="synonym">Lolium perenne subsp. multiflorum</name>
    <dbReference type="NCBI Taxonomy" id="4521"/>
    <lineage>
        <taxon>Eukaryota</taxon>
        <taxon>Viridiplantae</taxon>
        <taxon>Streptophyta</taxon>
        <taxon>Embryophyta</taxon>
        <taxon>Tracheophyta</taxon>
        <taxon>Spermatophyta</taxon>
        <taxon>Magnoliopsida</taxon>
        <taxon>Liliopsida</taxon>
        <taxon>Poales</taxon>
        <taxon>Poaceae</taxon>
        <taxon>BOP clade</taxon>
        <taxon>Pooideae</taxon>
        <taxon>Poodae</taxon>
        <taxon>Poeae</taxon>
        <taxon>Poeae Chloroplast Group 2 (Poeae type)</taxon>
        <taxon>Loliodinae</taxon>
        <taxon>Loliinae</taxon>
        <taxon>Lolium</taxon>
    </lineage>
</organism>